<protein>
    <submittedName>
        <fullName evidence="2">Purine-binding chemotaxis protein CheW</fullName>
    </submittedName>
</protein>
<accession>A0A1G5PM44</accession>
<dbReference type="GO" id="GO:0007165">
    <property type="term" value="P:signal transduction"/>
    <property type="evidence" value="ECO:0007669"/>
    <property type="project" value="InterPro"/>
</dbReference>
<reference evidence="2 3" key="1">
    <citation type="submission" date="2016-10" db="EMBL/GenBank/DDBJ databases">
        <authorList>
            <person name="de Groot N.N."/>
        </authorList>
    </citation>
    <scope>NUCLEOTIDE SEQUENCE [LARGE SCALE GENOMIC DNA]</scope>
    <source>
        <strain evidence="2 3">U95</strain>
    </source>
</reference>
<evidence type="ECO:0000313" key="3">
    <source>
        <dbReference type="Proteomes" id="UP000198767"/>
    </source>
</evidence>
<dbReference type="RefSeq" id="WP_090214987.1">
    <property type="nucleotide sequence ID" value="NZ_CANLDO010000002.1"/>
</dbReference>
<dbReference type="InterPro" id="IPR039315">
    <property type="entry name" value="CheW"/>
</dbReference>
<dbReference type="AlphaFoldDB" id="A0A1G5PM44"/>
<gene>
    <name evidence="2" type="ORF">SAMN04488118_101244</name>
</gene>
<dbReference type="SMART" id="SM00260">
    <property type="entry name" value="CheW"/>
    <property type="match status" value="1"/>
</dbReference>
<dbReference type="Gene3D" id="2.30.30.40">
    <property type="entry name" value="SH3 Domains"/>
    <property type="match status" value="1"/>
</dbReference>
<dbReference type="STRING" id="1156985.SAMN04488118_101244"/>
<proteinExistence type="predicted"/>
<evidence type="ECO:0000313" key="2">
    <source>
        <dbReference type="EMBL" id="SCZ50220.1"/>
    </source>
</evidence>
<organism evidence="2 3">
    <name type="scientific">Epibacterium ulvae</name>
    <dbReference type="NCBI Taxonomy" id="1156985"/>
    <lineage>
        <taxon>Bacteria</taxon>
        <taxon>Pseudomonadati</taxon>
        <taxon>Pseudomonadota</taxon>
        <taxon>Alphaproteobacteria</taxon>
        <taxon>Rhodobacterales</taxon>
        <taxon>Roseobacteraceae</taxon>
        <taxon>Epibacterium</taxon>
    </lineage>
</organism>
<dbReference type="Pfam" id="PF01584">
    <property type="entry name" value="CheW"/>
    <property type="match status" value="1"/>
</dbReference>
<dbReference type="PANTHER" id="PTHR22617:SF23">
    <property type="entry name" value="CHEMOTAXIS PROTEIN CHEW"/>
    <property type="match status" value="1"/>
</dbReference>
<dbReference type="Gene3D" id="2.40.50.180">
    <property type="entry name" value="CheA-289, Domain 4"/>
    <property type="match status" value="1"/>
</dbReference>
<dbReference type="CDD" id="cd00732">
    <property type="entry name" value="CheW"/>
    <property type="match status" value="1"/>
</dbReference>
<dbReference type="PANTHER" id="PTHR22617">
    <property type="entry name" value="CHEMOTAXIS SENSOR HISTIDINE KINASE-RELATED"/>
    <property type="match status" value="1"/>
</dbReference>
<dbReference type="InterPro" id="IPR002545">
    <property type="entry name" value="CheW-lke_dom"/>
</dbReference>
<name>A0A1G5PM44_9RHOB</name>
<dbReference type="GO" id="GO:0006935">
    <property type="term" value="P:chemotaxis"/>
    <property type="evidence" value="ECO:0007669"/>
    <property type="project" value="InterPro"/>
</dbReference>
<dbReference type="OrthoDB" id="9794382at2"/>
<dbReference type="InterPro" id="IPR036061">
    <property type="entry name" value="CheW-like_dom_sf"/>
</dbReference>
<feature type="domain" description="CheW-like" evidence="1">
    <location>
        <begin position="19"/>
        <end position="159"/>
    </location>
</feature>
<dbReference type="PROSITE" id="PS50851">
    <property type="entry name" value="CHEW"/>
    <property type="match status" value="1"/>
</dbReference>
<dbReference type="SUPFAM" id="SSF50341">
    <property type="entry name" value="CheW-like"/>
    <property type="match status" value="1"/>
</dbReference>
<dbReference type="EMBL" id="FMWG01000001">
    <property type="protein sequence ID" value="SCZ50220.1"/>
    <property type="molecule type" value="Genomic_DNA"/>
</dbReference>
<sequence length="162" mass="17998">MPSQAEIQQLDHEVKHTQFSEFVSFSVAGQAFCLKITQIREIRRWSPVTILPHAPSDVLGVMNLRGAVIPIYDLSARFGLQQTEASERNVVIVVAVHGKQVGLLAESVSEIISINPEEIQDTPQVDSRNTMEYIQGIISHNESMVRIINLDAVITAPEQVLL</sequence>
<evidence type="ECO:0000259" key="1">
    <source>
        <dbReference type="PROSITE" id="PS50851"/>
    </source>
</evidence>
<keyword evidence="3" id="KW-1185">Reference proteome</keyword>
<dbReference type="Proteomes" id="UP000198767">
    <property type="component" value="Unassembled WGS sequence"/>
</dbReference>
<dbReference type="GO" id="GO:0005829">
    <property type="term" value="C:cytosol"/>
    <property type="evidence" value="ECO:0007669"/>
    <property type="project" value="TreeGrafter"/>
</dbReference>